<evidence type="ECO:0000313" key="2">
    <source>
        <dbReference type="EMBL" id="OCH92558.1"/>
    </source>
</evidence>
<keyword evidence="3" id="KW-1185">Reference proteome</keyword>
<sequence>MPAACAPHGTRRAASAARPRAALREVGLGPLLRRLDFPRAQRVCRWSCVLRHASHLRPICAACLPFCPAAGSAMRGPCLQADPCVADTSRSGAGFAVHQAGAAFCAGHVTQSSGEGVSYLRCAINEAWIVSEEHAGISEQTSASVVFPLSRDLILDVRLSDLHGARWQLSICRVHRRTGGCTQHRTADLGARADSRRAAHAQAAARASSAAQQRENRASLPLARALLGIQHGQQAHQQVHEGRAFRGGRAPVPQRTNRDADVLAGLNCAPACQGTQRRRIAGAVRTEAGPRNARTEVAGRLSWLSTEAQRQRRTWRRDYLLGSCCSFPAGAIRAVPVHARTMEPVLAVASAAQRLMPDRRPTRRGALGRMQQDFTRARRARSRGGCSGSAALAA</sequence>
<evidence type="ECO:0000256" key="1">
    <source>
        <dbReference type="SAM" id="MobiDB-lite"/>
    </source>
</evidence>
<evidence type="ECO:0000313" key="3">
    <source>
        <dbReference type="Proteomes" id="UP000250043"/>
    </source>
</evidence>
<protein>
    <submittedName>
        <fullName evidence="2">Uncharacterized protein</fullName>
    </submittedName>
</protein>
<name>A0A8E2AYA9_9APHY</name>
<gene>
    <name evidence="2" type="ORF">OBBRIDRAFT_833343</name>
</gene>
<reference evidence="2 3" key="1">
    <citation type="submission" date="2016-07" db="EMBL/GenBank/DDBJ databases">
        <title>Draft genome of the white-rot fungus Obba rivulosa 3A-2.</title>
        <authorList>
            <consortium name="DOE Joint Genome Institute"/>
            <person name="Miettinen O."/>
            <person name="Riley R."/>
            <person name="Acob R."/>
            <person name="Barry K."/>
            <person name="Cullen D."/>
            <person name="De Vries R."/>
            <person name="Hainaut M."/>
            <person name="Hatakka A."/>
            <person name="Henrissat B."/>
            <person name="Hilden K."/>
            <person name="Kuo R."/>
            <person name="Labutti K."/>
            <person name="Lipzen A."/>
            <person name="Makela M.R."/>
            <person name="Sandor L."/>
            <person name="Spatafora J.W."/>
            <person name="Grigoriev I.V."/>
            <person name="Hibbett D.S."/>
        </authorList>
    </citation>
    <scope>NUCLEOTIDE SEQUENCE [LARGE SCALE GENOMIC DNA]</scope>
    <source>
        <strain evidence="2 3">3A-2</strain>
    </source>
</reference>
<feature type="region of interest" description="Disordered" evidence="1">
    <location>
        <begin position="359"/>
        <end position="394"/>
    </location>
</feature>
<accession>A0A8E2AYA9</accession>
<dbReference type="AlphaFoldDB" id="A0A8E2AYA9"/>
<dbReference type="EMBL" id="KV722367">
    <property type="protein sequence ID" value="OCH92558.1"/>
    <property type="molecule type" value="Genomic_DNA"/>
</dbReference>
<proteinExistence type="predicted"/>
<organism evidence="2 3">
    <name type="scientific">Obba rivulosa</name>
    <dbReference type="NCBI Taxonomy" id="1052685"/>
    <lineage>
        <taxon>Eukaryota</taxon>
        <taxon>Fungi</taxon>
        <taxon>Dikarya</taxon>
        <taxon>Basidiomycota</taxon>
        <taxon>Agaricomycotina</taxon>
        <taxon>Agaricomycetes</taxon>
        <taxon>Polyporales</taxon>
        <taxon>Gelatoporiaceae</taxon>
        <taxon>Obba</taxon>
    </lineage>
</organism>
<dbReference type="Proteomes" id="UP000250043">
    <property type="component" value="Unassembled WGS sequence"/>
</dbReference>